<sequence>MKKLLLTLAAVAVFGGCKSTSSTETPDAPKAIVNITYPTQPNNVDVMYTLTSVMIYDLYKCNDSREGYICYSTDKGDFAFDGIKLIGIDNFTSELVNPTKSYKSLRPSFKKDKTEILAMKDASNIEDQNIQQLIAIDACSNKTEVQRNALAKKLTDNLATWSGRLISLNEKQGAYSAIIAPTYGGNDLRSKFRLTAIAMFGIKPGDLEEYNIGDTVDFFGDILLIEQQNIIYDFGCHVIFDDAVLLPKKGS</sequence>
<dbReference type="EMBL" id="CR954246">
    <property type="protein sequence ID" value="CAI86603.1"/>
    <property type="molecule type" value="Genomic_DNA"/>
</dbReference>
<dbReference type="BioCyc" id="PHAL326442:PSHA_RS07525-MONOMER"/>
<keyword evidence="2" id="KW-1185">Reference proteome</keyword>
<organism evidence="1 2">
    <name type="scientific">Pseudoalteromonas translucida (strain TAC 125)</name>
    <dbReference type="NCBI Taxonomy" id="326442"/>
    <lineage>
        <taxon>Bacteria</taxon>
        <taxon>Pseudomonadati</taxon>
        <taxon>Pseudomonadota</taxon>
        <taxon>Gammaproteobacteria</taxon>
        <taxon>Alteromonadales</taxon>
        <taxon>Pseudoalteromonadaceae</taxon>
        <taxon>Pseudoalteromonas</taxon>
    </lineage>
</organism>
<gene>
    <name evidence="1" type="ordered locus">PSHAa1530</name>
</gene>
<dbReference type="HOGENOM" id="CLU_1106401_0_0_6"/>
<accession>Q3IGK6</accession>
<evidence type="ECO:0000313" key="2">
    <source>
        <dbReference type="Proteomes" id="UP000006843"/>
    </source>
</evidence>
<protein>
    <submittedName>
        <fullName evidence="1">Orphan protein</fullName>
    </submittedName>
</protein>
<dbReference type="KEGG" id="pha:PSHAa1530"/>
<dbReference type="STRING" id="326442.PSHAa1530"/>
<dbReference type="eggNOG" id="ENOG50346SI">
    <property type="taxonomic scope" value="Bacteria"/>
</dbReference>
<dbReference type="Proteomes" id="UP000006843">
    <property type="component" value="Chromosome I"/>
</dbReference>
<dbReference type="PATRIC" id="fig|326442.8.peg.1480"/>
<proteinExistence type="predicted"/>
<reference evidence="1 2" key="1">
    <citation type="journal article" date="2005" name="Genome Res.">
        <title>Coping with cold: the genome of the versatile marine Antarctica bacterium Pseudoalteromonas haloplanktis TAC125.</title>
        <authorList>
            <person name="Medigue C."/>
            <person name="Krin E."/>
            <person name="Pascal G."/>
            <person name="Barbe V."/>
            <person name="Bernsel A."/>
            <person name="Bertin P."/>
            <person name="Cheung F."/>
            <person name="Cruveiller S."/>
            <person name="Damico S."/>
            <person name="Duilio A."/>
            <person name="Fang G."/>
            <person name="Feller G."/>
            <person name="Mangenot S."/>
            <person name="Marino G."/>
            <person name="Nilsson J."/>
            <person name="Parilli E."/>
            <person name="Rocha E."/>
            <person name="Rouy Z."/>
            <person name="Sekowska A."/>
            <person name="Tutino M.L."/>
            <person name="Vallenet D."/>
            <person name="von Heijne G."/>
            <person name="Danchin A."/>
        </authorList>
    </citation>
    <scope>NUCLEOTIDE SEQUENCE [LARGE SCALE GENOMIC DNA]</scope>
    <source>
        <strain evidence="2">TAC 125</strain>
    </source>
</reference>
<dbReference type="AlphaFoldDB" id="Q3IGK6"/>
<name>Q3IGK6_PSET1</name>
<evidence type="ECO:0000313" key="1">
    <source>
        <dbReference type="EMBL" id="CAI86603.1"/>
    </source>
</evidence>
<dbReference type="PROSITE" id="PS51257">
    <property type="entry name" value="PROKAR_LIPOPROTEIN"/>
    <property type="match status" value="1"/>
</dbReference>